<comment type="caution">
    <text evidence="2">The sequence shown here is derived from an EMBL/GenBank/DDBJ whole genome shotgun (WGS) entry which is preliminary data.</text>
</comment>
<feature type="compositionally biased region" description="Basic and acidic residues" evidence="1">
    <location>
        <begin position="277"/>
        <end position="289"/>
    </location>
</feature>
<dbReference type="Proteomes" id="UP001172457">
    <property type="component" value="Chromosome 8"/>
</dbReference>
<evidence type="ECO:0000256" key="1">
    <source>
        <dbReference type="SAM" id="MobiDB-lite"/>
    </source>
</evidence>
<reference evidence="2" key="1">
    <citation type="submission" date="2023-03" db="EMBL/GenBank/DDBJ databases">
        <title>Chromosome-scale reference genome and RAD-based genetic map of yellow starthistle (Centaurea solstitialis) reveal putative structural variation and QTLs associated with invader traits.</title>
        <authorList>
            <person name="Reatini B."/>
            <person name="Cang F.A."/>
            <person name="Jiang Q."/>
            <person name="Mckibben M.T.W."/>
            <person name="Barker M.S."/>
            <person name="Rieseberg L.H."/>
            <person name="Dlugosch K.M."/>
        </authorList>
    </citation>
    <scope>NUCLEOTIDE SEQUENCE</scope>
    <source>
        <strain evidence="2">CAN-66</strain>
        <tissue evidence="2">Leaf</tissue>
    </source>
</reference>
<keyword evidence="3" id="KW-1185">Reference proteome</keyword>
<sequence length="333" mass="37816">MPPISLPPLFPTPEAKWPILANRLILSFIQPLNPLLSKPFLPSILPSIFSISIHPSKMDFISDQNLHFYSAPSTPIPVGPRSHDHDPDDVFEFETTRIITNRHEFQHAYPDSGWTKGNDDDPQTYMLPARTRSLSVLPLKPPPRLQSPVSISPRSPNSLPKLFPFVRPCAAWNDDFDPFQVALEKVSEETRTRMSMHRRSHSYSAYRTSGGPAHWLDGSVDWTKAQQGLMNRLKPRGPTLAKLMERRETVYLKRVPNYDEPRVEPRSKSSRMAGTETKGDHDEGKKSRSEPSSLKRVVSVVVKYATMKKARKTTSWKLRRCLGYAPGSPPFVK</sequence>
<proteinExistence type="predicted"/>
<dbReference type="EMBL" id="JARYMX010000008">
    <property type="protein sequence ID" value="KAJ9537498.1"/>
    <property type="molecule type" value="Genomic_DNA"/>
</dbReference>
<protein>
    <submittedName>
        <fullName evidence="2">Uncharacterized protein</fullName>
    </submittedName>
</protein>
<dbReference type="AlphaFoldDB" id="A0AA38SEQ4"/>
<evidence type="ECO:0000313" key="3">
    <source>
        <dbReference type="Proteomes" id="UP001172457"/>
    </source>
</evidence>
<feature type="region of interest" description="Disordered" evidence="1">
    <location>
        <begin position="256"/>
        <end position="295"/>
    </location>
</feature>
<feature type="compositionally biased region" description="Basic and acidic residues" evidence="1">
    <location>
        <begin position="256"/>
        <end position="267"/>
    </location>
</feature>
<gene>
    <name evidence="2" type="ORF">OSB04_030231</name>
</gene>
<evidence type="ECO:0000313" key="2">
    <source>
        <dbReference type="EMBL" id="KAJ9537498.1"/>
    </source>
</evidence>
<accession>A0AA38SEQ4</accession>
<organism evidence="2 3">
    <name type="scientific">Centaurea solstitialis</name>
    <name type="common">yellow star-thistle</name>
    <dbReference type="NCBI Taxonomy" id="347529"/>
    <lineage>
        <taxon>Eukaryota</taxon>
        <taxon>Viridiplantae</taxon>
        <taxon>Streptophyta</taxon>
        <taxon>Embryophyta</taxon>
        <taxon>Tracheophyta</taxon>
        <taxon>Spermatophyta</taxon>
        <taxon>Magnoliopsida</taxon>
        <taxon>eudicotyledons</taxon>
        <taxon>Gunneridae</taxon>
        <taxon>Pentapetalae</taxon>
        <taxon>asterids</taxon>
        <taxon>campanulids</taxon>
        <taxon>Asterales</taxon>
        <taxon>Asteraceae</taxon>
        <taxon>Carduoideae</taxon>
        <taxon>Cardueae</taxon>
        <taxon>Centaureinae</taxon>
        <taxon>Centaurea</taxon>
    </lineage>
</organism>
<name>A0AA38SEQ4_9ASTR</name>